<gene>
    <name evidence="4" type="ORF">FSB_LOCUS9041</name>
</gene>
<accession>A0A2N9F2R5</accession>
<name>A0A2N9F2R5_FAGSY</name>
<dbReference type="InterPro" id="IPR036875">
    <property type="entry name" value="Znf_CCHC_sf"/>
</dbReference>
<evidence type="ECO:0000256" key="2">
    <source>
        <dbReference type="SAM" id="MobiDB-lite"/>
    </source>
</evidence>
<feature type="domain" description="CCHC-type" evidence="3">
    <location>
        <begin position="92"/>
        <end position="105"/>
    </location>
</feature>
<feature type="region of interest" description="Disordered" evidence="2">
    <location>
        <begin position="288"/>
        <end position="359"/>
    </location>
</feature>
<keyword evidence="1" id="KW-0479">Metal-binding</keyword>
<dbReference type="PROSITE" id="PS50158">
    <property type="entry name" value="ZF_CCHC"/>
    <property type="match status" value="1"/>
</dbReference>
<dbReference type="GO" id="GO:0003676">
    <property type="term" value="F:nucleic acid binding"/>
    <property type="evidence" value="ECO:0007669"/>
    <property type="project" value="InterPro"/>
</dbReference>
<organism evidence="4">
    <name type="scientific">Fagus sylvatica</name>
    <name type="common">Beechnut</name>
    <dbReference type="NCBI Taxonomy" id="28930"/>
    <lineage>
        <taxon>Eukaryota</taxon>
        <taxon>Viridiplantae</taxon>
        <taxon>Streptophyta</taxon>
        <taxon>Embryophyta</taxon>
        <taxon>Tracheophyta</taxon>
        <taxon>Spermatophyta</taxon>
        <taxon>Magnoliopsida</taxon>
        <taxon>eudicotyledons</taxon>
        <taxon>Gunneridae</taxon>
        <taxon>Pentapetalae</taxon>
        <taxon>rosids</taxon>
        <taxon>fabids</taxon>
        <taxon>Fagales</taxon>
        <taxon>Fagaceae</taxon>
        <taxon>Fagus</taxon>
    </lineage>
</organism>
<dbReference type="Pfam" id="PF14392">
    <property type="entry name" value="zf-CCHC_4"/>
    <property type="match status" value="1"/>
</dbReference>
<dbReference type="InterPro" id="IPR001878">
    <property type="entry name" value="Znf_CCHC"/>
</dbReference>
<dbReference type="InterPro" id="IPR025836">
    <property type="entry name" value="Zn_knuckle_CX2CX4HX4C"/>
</dbReference>
<protein>
    <recommendedName>
        <fullName evidence="3">CCHC-type domain-containing protein</fullName>
    </recommendedName>
</protein>
<dbReference type="InterPro" id="IPR040256">
    <property type="entry name" value="At4g02000-like"/>
</dbReference>
<reference evidence="4" key="1">
    <citation type="submission" date="2018-02" db="EMBL/GenBank/DDBJ databases">
        <authorList>
            <person name="Cohen D.B."/>
            <person name="Kent A.D."/>
        </authorList>
    </citation>
    <scope>NUCLEOTIDE SEQUENCE</scope>
</reference>
<keyword evidence="1" id="KW-0863">Zinc-finger</keyword>
<dbReference type="EMBL" id="OIVN01000498">
    <property type="protein sequence ID" value="SPC81159.1"/>
    <property type="molecule type" value="Genomic_DNA"/>
</dbReference>
<evidence type="ECO:0000313" key="4">
    <source>
        <dbReference type="EMBL" id="SPC81159.1"/>
    </source>
</evidence>
<dbReference type="GO" id="GO:0008270">
    <property type="term" value="F:zinc ion binding"/>
    <property type="evidence" value="ECO:0007669"/>
    <property type="project" value="UniProtKB-KW"/>
</dbReference>
<dbReference type="AlphaFoldDB" id="A0A2N9F2R5"/>
<dbReference type="PANTHER" id="PTHR31286">
    <property type="entry name" value="GLYCINE-RICH CELL WALL STRUCTURAL PROTEIN 1.8-LIKE"/>
    <property type="match status" value="1"/>
</dbReference>
<proteinExistence type="predicted"/>
<evidence type="ECO:0000259" key="3">
    <source>
        <dbReference type="PROSITE" id="PS50158"/>
    </source>
</evidence>
<sequence>MCVVPLYHTHHKIIRKYPFGWSQELIRVGVGGTLGNVVSVDVPEHGVGWGPFLRVRLSLDITKPIPRGRLVTFHAVGQLWISFKYERLPWICFHCGVIGHLERDCDAPARSSGGTTVGDEVKQYGAWLRAAEPMKRRRAVVFDRVQKAVPVRQRDGKGKVENLNFNTNRHADFVGDSTSSASNMPAKEEGVHGFTTLEKGPRMDMYDVEQQMHVEPTHPIASPIPDMPPPTGYQKASVAKVLDAPAGVPTTNAGLKNTAEQVTKVTAPTTSLPKGPLFSETGFEHSLPRESHEVAQVEPKKQNRGPQAKMRSTGPEKMKGKMKWKRLAREAGKTSGSQVELSKRGVDASGVGHGPTEMKRFKCMDDSQVLEEFSSVEAVHQPRREP</sequence>
<dbReference type="PANTHER" id="PTHR31286:SF62">
    <property type="entry name" value="ZINC FINGER, CCHC-TYPE-LIKE PROTEIN"/>
    <property type="match status" value="1"/>
</dbReference>
<evidence type="ECO:0000256" key="1">
    <source>
        <dbReference type="PROSITE-ProRule" id="PRU00047"/>
    </source>
</evidence>
<keyword evidence="1" id="KW-0862">Zinc</keyword>
<dbReference type="SUPFAM" id="SSF57756">
    <property type="entry name" value="Retrovirus zinc finger-like domains"/>
    <property type="match status" value="1"/>
</dbReference>
<feature type="compositionally biased region" description="Basic and acidic residues" evidence="2">
    <location>
        <begin position="288"/>
        <end position="301"/>
    </location>
</feature>